<sequence>MKRRELLKSGIMLSLYTFVLSGFGFYSSKISANWPKHLFHTDTIDRAIKGITGQPFHKLQTSDRVKLKVDKIVEDGSTVPVTITSELKATKTITVLSDKNPNPVIARYQMTSNIAPTISTRIKMGGSGSIIAVVETDNGYFSASKKIKVTSGGCA</sequence>
<dbReference type="RefSeq" id="WP_069020118.1">
    <property type="nucleotide sequence ID" value="NZ_LVJY01000005.1"/>
</dbReference>
<keyword evidence="1" id="KW-1133">Transmembrane helix</keyword>
<evidence type="ECO:0000313" key="3">
    <source>
        <dbReference type="EMBL" id="ODB98290.1"/>
    </source>
</evidence>
<comment type="caution">
    <text evidence="3">The sequence shown here is derived from an EMBL/GenBank/DDBJ whole genome shotgun (WGS) entry which is preliminary data.</text>
</comment>
<evidence type="ECO:0000313" key="4">
    <source>
        <dbReference type="Proteomes" id="UP000094849"/>
    </source>
</evidence>
<keyword evidence="1" id="KW-0812">Transmembrane</keyword>
<keyword evidence="4" id="KW-1185">Reference proteome</keyword>
<keyword evidence="1" id="KW-0472">Membrane</keyword>
<dbReference type="InterPro" id="IPR038162">
    <property type="entry name" value="SoxY_sf"/>
</dbReference>
<dbReference type="InterPro" id="IPR016568">
    <property type="entry name" value="Sulphur_oxidation_SoxY"/>
</dbReference>
<organism evidence="3 4">
    <name type="scientific">Candidatus Thiodiazotropha endoloripes</name>
    <dbReference type="NCBI Taxonomy" id="1818881"/>
    <lineage>
        <taxon>Bacteria</taxon>
        <taxon>Pseudomonadati</taxon>
        <taxon>Pseudomonadota</taxon>
        <taxon>Gammaproteobacteria</taxon>
        <taxon>Chromatiales</taxon>
        <taxon>Sedimenticolaceae</taxon>
        <taxon>Candidatus Thiodiazotropha</taxon>
    </lineage>
</organism>
<proteinExistence type="predicted"/>
<gene>
    <name evidence="3" type="ORF">A3196_16945</name>
</gene>
<dbReference type="Pfam" id="PF13501">
    <property type="entry name" value="SoxY"/>
    <property type="match status" value="1"/>
</dbReference>
<feature type="transmembrane region" description="Helical" evidence="1">
    <location>
        <begin position="6"/>
        <end position="26"/>
    </location>
</feature>
<evidence type="ECO:0000256" key="1">
    <source>
        <dbReference type="SAM" id="Phobius"/>
    </source>
</evidence>
<reference evidence="3 4" key="1">
    <citation type="submission" date="2016-03" db="EMBL/GenBank/DDBJ databases">
        <title>Chemosynthetic sulphur-oxidizing symbionts of marine invertebrate animals are capable of nitrogen fixation.</title>
        <authorList>
            <person name="Petersen J.M."/>
            <person name="Kemper A."/>
            <person name="Gruber-Vodicka H."/>
            <person name="Cardini U."/>
            <person name="Geest Mvander."/>
            <person name="Kleiner M."/>
            <person name="Bulgheresi S."/>
            <person name="Fussmann M."/>
            <person name="Herbold C."/>
            <person name="Seah B.K.B."/>
            <person name="Antony C.Paul."/>
            <person name="Liu D."/>
            <person name="Belitz A."/>
            <person name="Weber M."/>
        </authorList>
    </citation>
    <scope>NUCLEOTIDE SEQUENCE [LARGE SCALE GENOMIC DNA]</scope>
    <source>
        <strain evidence="3">G_D</strain>
    </source>
</reference>
<dbReference type="Proteomes" id="UP000094849">
    <property type="component" value="Unassembled WGS sequence"/>
</dbReference>
<dbReference type="PIRSF" id="PIRSF010312">
    <property type="entry name" value="Sulphur_oxidation_SoxY"/>
    <property type="match status" value="1"/>
</dbReference>
<evidence type="ECO:0000259" key="2">
    <source>
        <dbReference type="Pfam" id="PF13501"/>
    </source>
</evidence>
<dbReference type="Gene3D" id="2.60.40.2470">
    <property type="entry name" value="SoxY domain"/>
    <property type="match status" value="1"/>
</dbReference>
<name>A0A1E2UU61_9GAMM</name>
<accession>A0A1E2UU61</accession>
<protein>
    <recommendedName>
        <fullName evidence="2">Ig-like SoxY domain-containing protein</fullName>
    </recommendedName>
</protein>
<dbReference type="STRING" id="1818881.A3196_16945"/>
<dbReference type="EMBL" id="LVJZ01000003">
    <property type="protein sequence ID" value="ODB98290.1"/>
    <property type="molecule type" value="Genomic_DNA"/>
</dbReference>
<feature type="domain" description="Ig-like SoxY" evidence="2">
    <location>
        <begin position="59"/>
        <end position="154"/>
    </location>
</feature>
<dbReference type="AlphaFoldDB" id="A0A1E2UU61"/>
<dbReference type="InterPro" id="IPR032711">
    <property type="entry name" value="SoxY"/>
</dbReference>